<feature type="domain" description="Beta-lactamase-like ARB-00930-like C-terminal" evidence="3">
    <location>
        <begin position="415"/>
        <end position="549"/>
    </location>
</feature>
<evidence type="ECO:0000256" key="1">
    <source>
        <dbReference type="SAM" id="SignalP"/>
    </source>
</evidence>
<dbReference type="PANTHER" id="PTHR22935">
    <property type="entry name" value="PENICILLIN-BINDING PROTEIN"/>
    <property type="match status" value="1"/>
</dbReference>
<keyword evidence="1" id="KW-0732">Signal</keyword>
<dbReference type="EMBL" id="LN649230">
    <property type="protein sequence ID" value="CEI60299.1"/>
    <property type="molecule type" value="Genomic_DNA"/>
</dbReference>
<dbReference type="Proteomes" id="UP000245910">
    <property type="component" value="Chromosome II"/>
</dbReference>
<feature type="chain" id="PRO_5014727341" evidence="1">
    <location>
        <begin position="20"/>
        <end position="561"/>
    </location>
</feature>
<dbReference type="Pfam" id="PF26335">
    <property type="entry name" value="ARB_00930_C"/>
    <property type="match status" value="1"/>
</dbReference>
<dbReference type="PANTHER" id="PTHR22935:SF97">
    <property type="entry name" value="BETA-LACTAMASE-RELATED DOMAIN-CONTAINING PROTEIN"/>
    <property type="match status" value="1"/>
</dbReference>
<evidence type="ECO:0000259" key="2">
    <source>
        <dbReference type="Pfam" id="PF00144"/>
    </source>
</evidence>
<evidence type="ECO:0000313" key="5">
    <source>
        <dbReference type="Proteomes" id="UP000245910"/>
    </source>
</evidence>
<feature type="signal peptide" evidence="1">
    <location>
        <begin position="1"/>
        <end position="19"/>
    </location>
</feature>
<evidence type="ECO:0000259" key="3">
    <source>
        <dbReference type="Pfam" id="PF26335"/>
    </source>
</evidence>
<dbReference type="InterPro" id="IPR001466">
    <property type="entry name" value="Beta-lactam-related"/>
</dbReference>
<dbReference type="InterPro" id="IPR012338">
    <property type="entry name" value="Beta-lactam/transpept-like"/>
</dbReference>
<name>A0A2L2SVD6_9HYPO</name>
<protein>
    <submittedName>
        <fullName evidence="4">Uncharacterized protein</fullName>
    </submittedName>
</protein>
<keyword evidence="5" id="KW-1185">Reference proteome</keyword>
<dbReference type="OrthoDB" id="6220758at2759"/>
<proteinExistence type="predicted"/>
<sequence length="561" mass="60372">MRSHSYLVSAVLLASSVTANVLLSNDVPLIGPSFLPNVDFSKSEFISHAKKKFPLVIDELFDTKVLNKTDLIFAVDVFSASANDSLYSYFHVGETNKKTLTKGKLSENTIFRAGSVTKMFTVYAIIAKAGIEALSYPVSIFLPELLHNSSTNPLERIDWSEITVGALAAQQAGTSGPVDYLNYAHKMNFTGGEREPFLKWMRDTQVPTMGPWRSPLYSDAGYGVLTLILERLTGQEYKDAVKDILFKPLGMDYSSTTVPTGKNIDAVARTGKLALSWGVDVPIFAGSGGIYTSAKDLRIAGLSILNSELLSPRVTREWMKPHGSTGTLVELVGAPWEITRLTLPTGSGSNRTRVSDLYIKAGGNGDYTCIVGLSPDHGIGFSLLVAGDLPNATPGRWPIRDAVATTFLPAAEYAAAENAEKNLAGTFVVEGNETTNITLAVNKNEPGLNITSFWVEGKNALAGIGSSRLYPMGLYSTSRSLAAQYNTKGKYSVAFRQVSTSAALPSDRAGVEGGKGGLFDHSFAWMNVGSDGVTDEFVFHIEDTKLASITGLGQLELVRSD</sequence>
<dbReference type="Gene3D" id="3.40.710.10">
    <property type="entry name" value="DD-peptidase/beta-lactamase superfamily"/>
    <property type="match status" value="1"/>
</dbReference>
<dbReference type="InterPro" id="IPR058664">
    <property type="entry name" value="ARB_00930-like_C"/>
</dbReference>
<dbReference type="InterPro" id="IPR051478">
    <property type="entry name" value="Beta-lactamase-like_AB/R"/>
</dbReference>
<organism evidence="4 5">
    <name type="scientific">Fusarium venenatum</name>
    <dbReference type="NCBI Taxonomy" id="56646"/>
    <lineage>
        <taxon>Eukaryota</taxon>
        <taxon>Fungi</taxon>
        <taxon>Dikarya</taxon>
        <taxon>Ascomycota</taxon>
        <taxon>Pezizomycotina</taxon>
        <taxon>Sordariomycetes</taxon>
        <taxon>Hypocreomycetidae</taxon>
        <taxon>Hypocreales</taxon>
        <taxon>Nectriaceae</taxon>
        <taxon>Fusarium</taxon>
    </lineage>
</organism>
<dbReference type="STRING" id="56646.A0A2L2SVD6"/>
<evidence type="ECO:0000313" key="4">
    <source>
        <dbReference type="EMBL" id="CEI60299.1"/>
    </source>
</evidence>
<dbReference type="AlphaFoldDB" id="A0A2L2SVD6"/>
<feature type="domain" description="Beta-lactamase-related" evidence="2">
    <location>
        <begin position="90"/>
        <end position="400"/>
    </location>
</feature>
<accession>A0A2L2SVD6</accession>
<dbReference type="SUPFAM" id="SSF56601">
    <property type="entry name" value="beta-lactamase/transpeptidase-like"/>
    <property type="match status" value="1"/>
</dbReference>
<dbReference type="Pfam" id="PF00144">
    <property type="entry name" value="Beta-lactamase"/>
    <property type="match status" value="1"/>
</dbReference>
<reference evidence="5" key="1">
    <citation type="submission" date="2014-10" db="EMBL/GenBank/DDBJ databases">
        <authorList>
            <person name="King R."/>
        </authorList>
    </citation>
    <scope>NUCLEOTIDE SEQUENCE [LARGE SCALE GENOMIC DNA]</scope>
    <source>
        <strain evidence="5">A3/5</strain>
    </source>
</reference>